<dbReference type="EMBL" id="BAAARW010000016">
    <property type="protein sequence ID" value="GAA2426965.1"/>
    <property type="molecule type" value="Genomic_DNA"/>
</dbReference>
<organism evidence="3 4">
    <name type="scientific">Actinomadura vinacea</name>
    <dbReference type="NCBI Taxonomy" id="115336"/>
    <lineage>
        <taxon>Bacteria</taxon>
        <taxon>Bacillati</taxon>
        <taxon>Actinomycetota</taxon>
        <taxon>Actinomycetes</taxon>
        <taxon>Streptosporangiales</taxon>
        <taxon>Thermomonosporaceae</taxon>
        <taxon>Actinomadura</taxon>
    </lineage>
</organism>
<evidence type="ECO:0000256" key="1">
    <source>
        <dbReference type="SAM" id="MobiDB-lite"/>
    </source>
</evidence>
<keyword evidence="2" id="KW-0812">Transmembrane</keyword>
<feature type="compositionally biased region" description="Low complexity" evidence="1">
    <location>
        <begin position="13"/>
        <end position="27"/>
    </location>
</feature>
<evidence type="ECO:0000313" key="4">
    <source>
        <dbReference type="Proteomes" id="UP001501231"/>
    </source>
</evidence>
<name>A0ABN3JCF2_9ACTN</name>
<feature type="region of interest" description="Disordered" evidence="1">
    <location>
        <begin position="1"/>
        <end position="46"/>
    </location>
</feature>
<feature type="compositionally biased region" description="Pro residues" evidence="1">
    <location>
        <begin position="28"/>
        <end position="43"/>
    </location>
</feature>
<comment type="caution">
    <text evidence="3">The sequence shown here is derived from an EMBL/GenBank/DDBJ whole genome shotgun (WGS) entry which is preliminary data.</text>
</comment>
<feature type="transmembrane region" description="Helical" evidence="2">
    <location>
        <begin position="52"/>
        <end position="72"/>
    </location>
</feature>
<evidence type="ECO:0008006" key="5">
    <source>
        <dbReference type="Google" id="ProtNLM"/>
    </source>
</evidence>
<keyword evidence="2" id="KW-1133">Transmembrane helix</keyword>
<dbReference type="RefSeq" id="WP_344591282.1">
    <property type="nucleotide sequence ID" value="NZ_BAAARW010000016.1"/>
</dbReference>
<proteinExistence type="predicted"/>
<accession>A0ABN3JCF2</accession>
<sequence length="262" mass="27538">MTQGPENAPPARPAARPDFLPSQDASPRPAPPPPMNGPPPAPPRASRSRRKAFLVVAGVFAVLAVAVIAVAARDLAGRNGKVGEVRHSAEKPMIRSFPADPCEVVTAATVGRLIPSAETIPSAQPGADPRAGCRWMGRPGRHLTLQMTAYQDDTVASGADTAKRELASHRVLQQKRVTPQNLPGVGHEAFAAYSTSKDGSDESGSVLVMVRTGNTLVDFSFAMSDEKDGRKVATGQARALQDAGTVAREIVQYLASCTTCRG</sequence>
<keyword evidence="2" id="KW-0472">Membrane</keyword>
<reference evidence="3 4" key="1">
    <citation type="journal article" date="2019" name="Int. J. Syst. Evol. Microbiol.">
        <title>The Global Catalogue of Microorganisms (GCM) 10K type strain sequencing project: providing services to taxonomists for standard genome sequencing and annotation.</title>
        <authorList>
            <consortium name="The Broad Institute Genomics Platform"/>
            <consortium name="The Broad Institute Genome Sequencing Center for Infectious Disease"/>
            <person name="Wu L."/>
            <person name="Ma J."/>
        </authorList>
    </citation>
    <scope>NUCLEOTIDE SEQUENCE [LARGE SCALE GENOMIC DNA]</scope>
    <source>
        <strain evidence="3 4">JCM 3325</strain>
    </source>
</reference>
<keyword evidence="4" id="KW-1185">Reference proteome</keyword>
<protein>
    <recommendedName>
        <fullName evidence="5">DUF3558 domain-containing protein</fullName>
    </recommendedName>
</protein>
<dbReference type="Proteomes" id="UP001501231">
    <property type="component" value="Unassembled WGS sequence"/>
</dbReference>
<gene>
    <name evidence="3" type="ORF">GCM10010191_44560</name>
</gene>
<evidence type="ECO:0000313" key="3">
    <source>
        <dbReference type="EMBL" id="GAA2426965.1"/>
    </source>
</evidence>
<evidence type="ECO:0000256" key="2">
    <source>
        <dbReference type="SAM" id="Phobius"/>
    </source>
</evidence>